<organism evidence="2 3">
    <name type="scientific">Ancylostoma ceylanicum</name>
    <dbReference type="NCBI Taxonomy" id="53326"/>
    <lineage>
        <taxon>Eukaryota</taxon>
        <taxon>Metazoa</taxon>
        <taxon>Ecdysozoa</taxon>
        <taxon>Nematoda</taxon>
        <taxon>Chromadorea</taxon>
        <taxon>Rhabditida</taxon>
        <taxon>Rhabditina</taxon>
        <taxon>Rhabditomorpha</taxon>
        <taxon>Strongyloidea</taxon>
        <taxon>Ancylostomatidae</taxon>
        <taxon>Ancylostomatinae</taxon>
        <taxon>Ancylostoma</taxon>
    </lineage>
</organism>
<dbReference type="AlphaFoldDB" id="A0A016T448"/>
<dbReference type="Proteomes" id="UP000024635">
    <property type="component" value="Unassembled WGS sequence"/>
</dbReference>
<evidence type="ECO:0000313" key="3">
    <source>
        <dbReference type="Proteomes" id="UP000024635"/>
    </source>
</evidence>
<comment type="caution">
    <text evidence="2">The sequence shown here is derived from an EMBL/GenBank/DDBJ whole genome shotgun (WGS) entry which is preliminary data.</text>
</comment>
<dbReference type="EMBL" id="JARK01001477">
    <property type="protein sequence ID" value="EYB97401.1"/>
    <property type="molecule type" value="Genomic_DNA"/>
</dbReference>
<evidence type="ECO:0000313" key="2">
    <source>
        <dbReference type="EMBL" id="EYB97401.1"/>
    </source>
</evidence>
<feature type="region of interest" description="Disordered" evidence="1">
    <location>
        <begin position="1"/>
        <end position="34"/>
    </location>
</feature>
<reference evidence="3" key="1">
    <citation type="journal article" date="2015" name="Nat. Genet.">
        <title>The genome and transcriptome of the zoonotic hookworm Ancylostoma ceylanicum identify infection-specific gene families.</title>
        <authorList>
            <person name="Schwarz E.M."/>
            <person name="Hu Y."/>
            <person name="Antoshechkin I."/>
            <person name="Miller M.M."/>
            <person name="Sternberg P.W."/>
            <person name="Aroian R.V."/>
        </authorList>
    </citation>
    <scope>NUCLEOTIDE SEQUENCE</scope>
    <source>
        <strain evidence="3">HY135</strain>
    </source>
</reference>
<gene>
    <name evidence="2" type="primary">Acey_s0141.g2252</name>
    <name evidence="2" type="ORF">Y032_0141g2252</name>
</gene>
<keyword evidence="3" id="KW-1185">Reference proteome</keyword>
<accession>A0A016T448</accession>
<proteinExistence type="predicted"/>
<sequence>MEYEISQDESLGAAPYGPIEGVDSGDPFAVSKSTRRDRAAHHGIVAAVANLGFLESCSLHLMFGLPRVNVLHPKIYLSLTRASTRLPDESLNDVKR</sequence>
<protein>
    <submittedName>
        <fullName evidence="2">Uncharacterized protein</fullName>
    </submittedName>
</protein>
<evidence type="ECO:0000256" key="1">
    <source>
        <dbReference type="SAM" id="MobiDB-lite"/>
    </source>
</evidence>
<name>A0A016T448_9BILA</name>